<dbReference type="Proteomes" id="UP000318405">
    <property type="component" value="Unassembled WGS sequence"/>
</dbReference>
<accession>A0A556ABA1</accession>
<dbReference type="AlphaFoldDB" id="A0A556ABA1"/>
<evidence type="ECO:0000259" key="6">
    <source>
        <dbReference type="PROSITE" id="PS51078"/>
    </source>
</evidence>
<sequence>MSQARRTTIAMAYSMPRARRSACRGRFASLLRRNGFSMVTNLGEPSPSTNPVSRRNREKSSPPGIQSLEIGMKVLTTLASFSSAATLTELAEAADMDLSTCRRYLVSLLNTGMVRQEEQSGKYDLGEHLYLLGLRTLARGHIVRASIDRALALNRELDLTVIVSVWGDLGPTVVAWFDRSSKLICNSYIGSVYPMLSTATGRVFLAYPPDGQAMERAAAELGVVGSAALSASQHKRIDALVGSVREQGMGSTDGDVIPGLSALAVPAFDCQGRPGTVIGIIAESDALKGAAGQRVSKALRQAGSDVSSSHGFVPEEQGAGSYAEWLERTWGNAVALRLADAPAGRRTPGAKRGGRAVPLG</sequence>
<dbReference type="OrthoDB" id="8524622at2"/>
<keyword evidence="2" id="KW-0238">DNA-binding</keyword>
<keyword evidence="8" id="KW-1185">Reference proteome</keyword>
<evidence type="ECO:0000256" key="1">
    <source>
        <dbReference type="ARBA" id="ARBA00023015"/>
    </source>
</evidence>
<dbReference type="InterPro" id="IPR036388">
    <property type="entry name" value="WH-like_DNA-bd_sf"/>
</dbReference>
<evidence type="ECO:0000259" key="5">
    <source>
        <dbReference type="PROSITE" id="PS51077"/>
    </source>
</evidence>
<evidence type="ECO:0000313" key="7">
    <source>
        <dbReference type="EMBL" id="TSH90147.1"/>
    </source>
</evidence>
<dbReference type="PROSITE" id="PS51077">
    <property type="entry name" value="HTH_ICLR"/>
    <property type="match status" value="1"/>
</dbReference>
<dbReference type="GO" id="GO:0003700">
    <property type="term" value="F:DNA-binding transcription factor activity"/>
    <property type="evidence" value="ECO:0007669"/>
    <property type="project" value="TreeGrafter"/>
</dbReference>
<dbReference type="GO" id="GO:0045892">
    <property type="term" value="P:negative regulation of DNA-templated transcription"/>
    <property type="evidence" value="ECO:0007669"/>
    <property type="project" value="TreeGrafter"/>
</dbReference>
<dbReference type="SUPFAM" id="SSF55781">
    <property type="entry name" value="GAF domain-like"/>
    <property type="match status" value="1"/>
</dbReference>
<feature type="domain" description="IclR-ED" evidence="6">
    <location>
        <begin position="128"/>
        <end position="312"/>
    </location>
</feature>
<dbReference type="InterPro" id="IPR029016">
    <property type="entry name" value="GAF-like_dom_sf"/>
</dbReference>
<dbReference type="SUPFAM" id="SSF46785">
    <property type="entry name" value="Winged helix' DNA-binding domain"/>
    <property type="match status" value="1"/>
</dbReference>
<dbReference type="PANTHER" id="PTHR30136">
    <property type="entry name" value="HELIX-TURN-HELIX TRANSCRIPTIONAL REGULATOR, ICLR FAMILY"/>
    <property type="match status" value="1"/>
</dbReference>
<dbReference type="Pfam" id="PF09339">
    <property type="entry name" value="HTH_IclR"/>
    <property type="match status" value="1"/>
</dbReference>
<evidence type="ECO:0000313" key="8">
    <source>
        <dbReference type="Proteomes" id="UP000318405"/>
    </source>
</evidence>
<feature type="domain" description="HTH iclR-type" evidence="5">
    <location>
        <begin position="65"/>
        <end position="127"/>
    </location>
</feature>
<dbReference type="GO" id="GO:0003677">
    <property type="term" value="F:DNA binding"/>
    <property type="evidence" value="ECO:0007669"/>
    <property type="project" value="UniProtKB-KW"/>
</dbReference>
<protein>
    <submittedName>
        <fullName evidence="7">IclR family transcriptional regulator</fullName>
    </submittedName>
</protein>
<organism evidence="7 8">
    <name type="scientific">Verticiella sediminum</name>
    <dbReference type="NCBI Taxonomy" id="1247510"/>
    <lineage>
        <taxon>Bacteria</taxon>
        <taxon>Pseudomonadati</taxon>
        <taxon>Pseudomonadota</taxon>
        <taxon>Betaproteobacteria</taxon>
        <taxon>Burkholderiales</taxon>
        <taxon>Alcaligenaceae</taxon>
        <taxon>Verticiella</taxon>
    </lineage>
</organism>
<dbReference type="InterPro" id="IPR036390">
    <property type="entry name" value="WH_DNA-bd_sf"/>
</dbReference>
<dbReference type="EMBL" id="VLTJ01000039">
    <property type="protein sequence ID" value="TSH90147.1"/>
    <property type="molecule type" value="Genomic_DNA"/>
</dbReference>
<keyword evidence="1" id="KW-0805">Transcription regulation</keyword>
<dbReference type="Gene3D" id="1.10.10.10">
    <property type="entry name" value="Winged helix-like DNA-binding domain superfamily/Winged helix DNA-binding domain"/>
    <property type="match status" value="1"/>
</dbReference>
<dbReference type="InterPro" id="IPR050707">
    <property type="entry name" value="HTH_MetabolicPath_Reg"/>
</dbReference>
<name>A0A556ABA1_9BURK</name>
<dbReference type="InterPro" id="IPR005471">
    <property type="entry name" value="Tscrpt_reg_IclR_N"/>
</dbReference>
<dbReference type="InterPro" id="IPR014757">
    <property type="entry name" value="Tscrpt_reg_IclR_C"/>
</dbReference>
<dbReference type="Gene3D" id="3.30.450.40">
    <property type="match status" value="1"/>
</dbReference>
<keyword evidence="3" id="KW-0804">Transcription</keyword>
<reference evidence="7 8" key="1">
    <citation type="submission" date="2019-07" db="EMBL/GenBank/DDBJ databases">
        <title>Qingshengfaniella alkalisoli gen. nov., sp. nov., isolated from saline soil.</title>
        <authorList>
            <person name="Xu L."/>
            <person name="Huang X.-X."/>
            <person name="Sun J.-Q."/>
        </authorList>
    </citation>
    <scope>NUCLEOTIDE SEQUENCE [LARGE SCALE GENOMIC DNA]</scope>
    <source>
        <strain evidence="7 8">DSM 27279</strain>
    </source>
</reference>
<proteinExistence type="predicted"/>
<evidence type="ECO:0000256" key="2">
    <source>
        <dbReference type="ARBA" id="ARBA00023125"/>
    </source>
</evidence>
<comment type="caution">
    <text evidence="7">The sequence shown here is derived from an EMBL/GenBank/DDBJ whole genome shotgun (WGS) entry which is preliminary data.</text>
</comment>
<dbReference type="SMART" id="SM00346">
    <property type="entry name" value="HTH_ICLR"/>
    <property type="match status" value="1"/>
</dbReference>
<evidence type="ECO:0000256" key="3">
    <source>
        <dbReference type="ARBA" id="ARBA00023163"/>
    </source>
</evidence>
<gene>
    <name evidence="7" type="ORF">FOZ76_20095</name>
</gene>
<evidence type="ECO:0000256" key="4">
    <source>
        <dbReference type="SAM" id="MobiDB-lite"/>
    </source>
</evidence>
<dbReference type="Pfam" id="PF01614">
    <property type="entry name" value="IclR_C"/>
    <property type="match status" value="1"/>
</dbReference>
<dbReference type="PROSITE" id="PS51078">
    <property type="entry name" value="ICLR_ED"/>
    <property type="match status" value="1"/>
</dbReference>
<feature type="region of interest" description="Disordered" evidence="4">
    <location>
        <begin position="38"/>
        <end position="65"/>
    </location>
</feature>
<dbReference type="PANTHER" id="PTHR30136:SF8">
    <property type="entry name" value="TRANSCRIPTIONAL REGULATORY PROTEIN"/>
    <property type="match status" value="1"/>
</dbReference>